<keyword evidence="4" id="KW-1185">Reference proteome</keyword>
<dbReference type="CDD" id="cd04660">
    <property type="entry name" value="nsLTP_like"/>
    <property type="match status" value="1"/>
</dbReference>
<feature type="chain" id="PRO_5042891566" description="Bifunctional inhibitor/plant lipid transfer protein/seed storage helical domain-containing protein" evidence="1">
    <location>
        <begin position="29"/>
        <end position="106"/>
    </location>
</feature>
<evidence type="ECO:0000259" key="2">
    <source>
        <dbReference type="SMART" id="SM00499"/>
    </source>
</evidence>
<dbReference type="InterPro" id="IPR039265">
    <property type="entry name" value="DIR1-like"/>
</dbReference>
<dbReference type="GO" id="GO:0005504">
    <property type="term" value="F:fatty acid binding"/>
    <property type="evidence" value="ECO:0007669"/>
    <property type="project" value="InterPro"/>
</dbReference>
<feature type="signal peptide" evidence="1">
    <location>
        <begin position="1"/>
        <end position="28"/>
    </location>
</feature>
<dbReference type="GO" id="GO:0009627">
    <property type="term" value="P:systemic acquired resistance"/>
    <property type="evidence" value="ECO:0007669"/>
    <property type="project" value="InterPro"/>
</dbReference>
<dbReference type="InterPro" id="IPR016140">
    <property type="entry name" value="Bifunc_inhib/LTP/seed_store"/>
</dbReference>
<dbReference type="Pfam" id="PF14368">
    <property type="entry name" value="LTP_2"/>
    <property type="match status" value="1"/>
</dbReference>
<evidence type="ECO:0000313" key="3">
    <source>
        <dbReference type="EMBL" id="KAK7312360.1"/>
    </source>
</evidence>
<dbReference type="EMBL" id="JAYMYQ010000009">
    <property type="protein sequence ID" value="KAK7312360.1"/>
    <property type="molecule type" value="Genomic_DNA"/>
</dbReference>
<evidence type="ECO:0000313" key="4">
    <source>
        <dbReference type="Proteomes" id="UP001367508"/>
    </source>
</evidence>
<gene>
    <name evidence="3" type="ORF">VNO77_36153</name>
</gene>
<accession>A0AAN9K7J7</accession>
<sequence length="106" mass="11513">MEGVKKVMILGMLLGLVMIGSEPNLTKAQSFCRMPKEGLKACLPSCVNGENNVDPPSSACCTAISKADLKCLCQYRDSGFLTFYGVDPDKAMQLPVKCKIMDSFHC</sequence>
<protein>
    <recommendedName>
        <fullName evidence="2">Bifunctional inhibitor/plant lipid transfer protein/seed storage helical domain-containing protein</fullName>
    </recommendedName>
</protein>
<dbReference type="InterPro" id="IPR036312">
    <property type="entry name" value="Bifun_inhib/LTP/seed_sf"/>
</dbReference>
<comment type="caution">
    <text evidence="3">The sequence shown here is derived from an EMBL/GenBank/DDBJ whole genome shotgun (WGS) entry which is preliminary data.</text>
</comment>
<keyword evidence="1" id="KW-0732">Signal</keyword>
<dbReference type="SUPFAM" id="SSF47699">
    <property type="entry name" value="Bifunctional inhibitor/lipid-transfer protein/seed storage 2S albumin"/>
    <property type="match status" value="1"/>
</dbReference>
<dbReference type="Gene3D" id="1.10.110.10">
    <property type="entry name" value="Plant lipid-transfer and hydrophobic proteins"/>
    <property type="match status" value="1"/>
</dbReference>
<organism evidence="3 4">
    <name type="scientific">Canavalia gladiata</name>
    <name type="common">Sword bean</name>
    <name type="synonym">Dolichos gladiatus</name>
    <dbReference type="NCBI Taxonomy" id="3824"/>
    <lineage>
        <taxon>Eukaryota</taxon>
        <taxon>Viridiplantae</taxon>
        <taxon>Streptophyta</taxon>
        <taxon>Embryophyta</taxon>
        <taxon>Tracheophyta</taxon>
        <taxon>Spermatophyta</taxon>
        <taxon>Magnoliopsida</taxon>
        <taxon>eudicotyledons</taxon>
        <taxon>Gunneridae</taxon>
        <taxon>Pentapetalae</taxon>
        <taxon>rosids</taxon>
        <taxon>fabids</taxon>
        <taxon>Fabales</taxon>
        <taxon>Fabaceae</taxon>
        <taxon>Papilionoideae</taxon>
        <taxon>50 kb inversion clade</taxon>
        <taxon>NPAAA clade</taxon>
        <taxon>indigoferoid/millettioid clade</taxon>
        <taxon>Phaseoleae</taxon>
        <taxon>Canavalia</taxon>
    </lineage>
</organism>
<feature type="domain" description="Bifunctional inhibitor/plant lipid transfer protein/seed storage helical" evidence="2">
    <location>
        <begin position="32"/>
        <end position="106"/>
    </location>
</feature>
<dbReference type="SMART" id="SM00499">
    <property type="entry name" value="AAI"/>
    <property type="match status" value="1"/>
</dbReference>
<dbReference type="PANTHER" id="PTHR33122:SF36">
    <property type="entry name" value="LIPID TRANSFER PROTEIN"/>
    <property type="match status" value="1"/>
</dbReference>
<name>A0AAN9K7J7_CANGL</name>
<dbReference type="PANTHER" id="PTHR33122">
    <property type="entry name" value="LIPID BINDING PROTEIN-RELATED"/>
    <property type="match status" value="1"/>
</dbReference>
<dbReference type="AlphaFoldDB" id="A0AAN9K7J7"/>
<proteinExistence type="predicted"/>
<dbReference type="Proteomes" id="UP001367508">
    <property type="component" value="Unassembled WGS sequence"/>
</dbReference>
<dbReference type="InterPro" id="IPR044741">
    <property type="entry name" value="NsLTP-like"/>
</dbReference>
<reference evidence="3 4" key="1">
    <citation type="submission" date="2024-01" db="EMBL/GenBank/DDBJ databases">
        <title>The genomes of 5 underutilized Papilionoideae crops provide insights into root nodulation and disease resistanc.</title>
        <authorList>
            <person name="Jiang F."/>
        </authorList>
    </citation>
    <scope>NUCLEOTIDE SEQUENCE [LARGE SCALE GENOMIC DNA]</scope>
    <source>
        <strain evidence="3">LVBAO_FW01</strain>
        <tissue evidence="3">Leaves</tissue>
    </source>
</reference>
<evidence type="ECO:0000256" key="1">
    <source>
        <dbReference type="SAM" id="SignalP"/>
    </source>
</evidence>